<dbReference type="EMBL" id="CP133659">
    <property type="protein sequence ID" value="WMW66647.1"/>
    <property type="molecule type" value="Genomic_DNA"/>
</dbReference>
<keyword evidence="2" id="KW-1185">Reference proteome</keyword>
<organism evidence="1 2">
    <name type="scientific">Nitratidesulfovibrio liaohensis</name>
    <dbReference type="NCBI Taxonomy" id="2604158"/>
    <lineage>
        <taxon>Bacteria</taxon>
        <taxon>Pseudomonadati</taxon>
        <taxon>Thermodesulfobacteriota</taxon>
        <taxon>Desulfovibrionia</taxon>
        <taxon>Desulfovibrionales</taxon>
        <taxon>Desulfovibrionaceae</taxon>
        <taxon>Nitratidesulfovibrio</taxon>
    </lineage>
</organism>
<dbReference type="Pfam" id="PF11985">
    <property type="entry name" value="Phage_Mu_Gp27"/>
    <property type="match status" value="1"/>
</dbReference>
<gene>
    <name evidence="1" type="ORF">KPS_001251</name>
</gene>
<accession>A0ABY9R4U2</accession>
<evidence type="ECO:0000313" key="1">
    <source>
        <dbReference type="EMBL" id="WMW66647.1"/>
    </source>
</evidence>
<sequence>MGRVSTLRRLDRRILEQVHKLIDSGRTVDEIHAYLTDMGEAVSRSAVGRYKKTAEEMAAEIRRTRVLADTVVRSLADAPEDKSTRLNIEMLEGAILMMRQESDGKTDPKVLDMLARATKNLVQAKTMDAALTLRLREEGRRQAMEEVAQRIREMGSPEELKALSNEELARRIAELTRNGD</sequence>
<dbReference type="Proteomes" id="UP001180616">
    <property type="component" value="Chromosome"/>
</dbReference>
<reference evidence="1" key="1">
    <citation type="submission" date="2023-09" db="EMBL/GenBank/DDBJ databases">
        <authorList>
            <consortium name="CW5 consortium"/>
            <person name="Lu C.-W."/>
        </authorList>
    </citation>
    <scope>NUCLEOTIDE SEQUENCE</scope>
    <source>
        <strain evidence="1">KPS</strain>
    </source>
</reference>
<dbReference type="RefSeq" id="WP_309542511.1">
    <property type="nucleotide sequence ID" value="NZ_CP133659.1"/>
</dbReference>
<proteinExistence type="predicted"/>
<protein>
    <submittedName>
        <fullName evidence="1">DUF3486 family protein</fullName>
    </submittedName>
</protein>
<evidence type="ECO:0000313" key="2">
    <source>
        <dbReference type="Proteomes" id="UP001180616"/>
    </source>
</evidence>
<name>A0ABY9R4U2_9BACT</name>
<dbReference type="InterPro" id="IPR021874">
    <property type="entry name" value="Phage_Mu_Gp27"/>
</dbReference>